<keyword evidence="2" id="KW-1185">Reference proteome</keyword>
<dbReference type="Proteomes" id="UP000193623">
    <property type="component" value="Unassembled WGS sequence"/>
</dbReference>
<organism evidence="1 2">
    <name type="scientific">Pseudooctadecabacter jejudonensis</name>
    <dbReference type="NCBI Taxonomy" id="1391910"/>
    <lineage>
        <taxon>Bacteria</taxon>
        <taxon>Pseudomonadati</taxon>
        <taxon>Pseudomonadota</taxon>
        <taxon>Alphaproteobacteria</taxon>
        <taxon>Rhodobacterales</taxon>
        <taxon>Paracoccaceae</taxon>
        <taxon>Pseudooctadecabacter</taxon>
    </lineage>
</organism>
<evidence type="ECO:0000313" key="1">
    <source>
        <dbReference type="EMBL" id="SLN62211.1"/>
    </source>
</evidence>
<name>A0A1Y5THI0_9RHOB</name>
<dbReference type="AlphaFoldDB" id="A0A1Y5THI0"/>
<dbReference type="SUPFAM" id="SSF52540">
    <property type="entry name" value="P-loop containing nucleoside triphosphate hydrolases"/>
    <property type="match status" value="1"/>
</dbReference>
<dbReference type="Gene3D" id="3.40.50.300">
    <property type="entry name" value="P-loop containing nucleotide triphosphate hydrolases"/>
    <property type="match status" value="1"/>
</dbReference>
<gene>
    <name evidence="1" type="ORF">PSJ8397_03300</name>
</gene>
<dbReference type="InterPro" id="IPR027417">
    <property type="entry name" value="P-loop_NTPase"/>
</dbReference>
<reference evidence="1 2" key="1">
    <citation type="submission" date="2017-03" db="EMBL/GenBank/DDBJ databases">
        <authorList>
            <person name="Afonso C.L."/>
            <person name="Miller P.J."/>
            <person name="Scott M.A."/>
            <person name="Spackman E."/>
            <person name="Goraichik I."/>
            <person name="Dimitrov K.M."/>
            <person name="Suarez D.L."/>
            <person name="Swayne D.E."/>
        </authorList>
    </citation>
    <scope>NUCLEOTIDE SEQUENCE [LARGE SCALE GENOMIC DNA]</scope>
    <source>
        <strain evidence="1 2">CECT 8397</strain>
    </source>
</reference>
<dbReference type="EMBL" id="FWFT01000007">
    <property type="protein sequence ID" value="SLN62211.1"/>
    <property type="molecule type" value="Genomic_DNA"/>
</dbReference>
<protein>
    <recommendedName>
        <fullName evidence="3">Sulfotransferase family protein</fullName>
    </recommendedName>
</protein>
<accession>A0A1Y5THI0</accession>
<evidence type="ECO:0008006" key="3">
    <source>
        <dbReference type="Google" id="ProtNLM"/>
    </source>
</evidence>
<evidence type="ECO:0000313" key="2">
    <source>
        <dbReference type="Proteomes" id="UP000193623"/>
    </source>
</evidence>
<sequence>MANFTILTHHKCATQMCRLFFVDLATRNGLTVQHSHLSTATASVEHDLSLLTNATYEVQSQAHPGRCVHVIRNPLSIVASAYFSHRYSHPTEYWPELAAQRDRLAGVSQADGMRATMDFLEAEAFGWNTVGPLYALSRWDFDDPTFEVLCMEDLVSDVVGHLMPRLEAGFETPLVAPRAADFTFEALSGGRSKGSENVRSHYRSGVVDSWRTDLPQDVIDRLCDTYRPLLQRFYPDTLLNAQGG</sequence>
<proteinExistence type="predicted"/>